<evidence type="ECO:0000313" key="3">
    <source>
        <dbReference type="Proteomes" id="UP000042958"/>
    </source>
</evidence>
<dbReference type="AlphaFoldDB" id="A0A0F7TL29"/>
<evidence type="ECO:0000256" key="1">
    <source>
        <dbReference type="SAM" id="MobiDB-lite"/>
    </source>
</evidence>
<protein>
    <submittedName>
        <fullName evidence="2">Uncharacterized protein</fullName>
    </submittedName>
</protein>
<dbReference type="OrthoDB" id="4156714at2759"/>
<reference evidence="3" key="1">
    <citation type="journal article" date="2015" name="Genome Announc.">
        <title>Draft genome sequence of the fungus Penicillium brasilianum MG11.</title>
        <authorList>
            <person name="Horn F."/>
            <person name="Linde J."/>
            <person name="Mattern D.J."/>
            <person name="Walther G."/>
            <person name="Guthke R."/>
            <person name="Brakhage A.A."/>
            <person name="Valiante V."/>
        </authorList>
    </citation>
    <scope>NUCLEOTIDE SEQUENCE [LARGE SCALE GENOMIC DNA]</scope>
    <source>
        <strain evidence="3">MG11</strain>
    </source>
</reference>
<accession>A0A0F7TL29</accession>
<dbReference type="Proteomes" id="UP000042958">
    <property type="component" value="Unassembled WGS sequence"/>
</dbReference>
<gene>
    <name evidence="2" type="ORF">PMG11_01971</name>
</gene>
<proteinExistence type="predicted"/>
<dbReference type="STRING" id="104259.A0A0F7TL29"/>
<keyword evidence="3" id="KW-1185">Reference proteome</keyword>
<evidence type="ECO:0000313" key="2">
    <source>
        <dbReference type="EMBL" id="CEJ55733.1"/>
    </source>
</evidence>
<feature type="region of interest" description="Disordered" evidence="1">
    <location>
        <begin position="78"/>
        <end position="97"/>
    </location>
</feature>
<dbReference type="EMBL" id="CDHK01000002">
    <property type="protein sequence ID" value="CEJ55733.1"/>
    <property type="molecule type" value="Genomic_DNA"/>
</dbReference>
<organism evidence="2 3">
    <name type="scientific">Penicillium brasilianum</name>
    <dbReference type="NCBI Taxonomy" id="104259"/>
    <lineage>
        <taxon>Eukaryota</taxon>
        <taxon>Fungi</taxon>
        <taxon>Dikarya</taxon>
        <taxon>Ascomycota</taxon>
        <taxon>Pezizomycotina</taxon>
        <taxon>Eurotiomycetes</taxon>
        <taxon>Eurotiomycetidae</taxon>
        <taxon>Eurotiales</taxon>
        <taxon>Aspergillaceae</taxon>
        <taxon>Penicillium</taxon>
    </lineage>
</organism>
<sequence>MDHIYREIFDKPFFFVPYRIAGCYGEGKDQKNDGLAHGVQFQSTLDDILGEILRGNPEGGHAWRSQLLRLLDPILRTDKDEPPQLETTKRRSQTAQEEATKDIIQYFMTGSAAHIICTPLKDAKAIGELERIFRTAVHMSHKLWLRRSSLEIQTLQELPSHFNSGHVLLRPHSLHSNALTDNGAALDGQPIRIVVQPAILVRGKSDGSEYEHAVVLKPAVVWMG</sequence>
<name>A0A0F7TL29_PENBI</name>